<name>A0ABN1F055_9PROT</name>
<comment type="caution">
    <text evidence="2">The sequence shown here is derived from an EMBL/GenBank/DDBJ whole genome shotgun (WGS) entry which is preliminary data.</text>
</comment>
<dbReference type="PANTHER" id="PTHR33361">
    <property type="entry name" value="GLR0591 PROTEIN"/>
    <property type="match status" value="1"/>
</dbReference>
<evidence type="ECO:0000313" key="3">
    <source>
        <dbReference type="Proteomes" id="UP001499951"/>
    </source>
</evidence>
<keyword evidence="1" id="KW-0732">Signal</keyword>
<dbReference type="InterPro" id="IPR010281">
    <property type="entry name" value="DUF885"/>
</dbReference>
<dbReference type="PANTHER" id="PTHR33361:SF2">
    <property type="entry name" value="DUF885 DOMAIN-CONTAINING PROTEIN"/>
    <property type="match status" value="1"/>
</dbReference>
<gene>
    <name evidence="2" type="ORF">GCM10008942_28800</name>
</gene>
<dbReference type="Pfam" id="PF05960">
    <property type="entry name" value="DUF885"/>
    <property type="match status" value="1"/>
</dbReference>
<evidence type="ECO:0000256" key="1">
    <source>
        <dbReference type="SAM" id="SignalP"/>
    </source>
</evidence>
<feature type="chain" id="PRO_5046686533" evidence="1">
    <location>
        <begin position="22"/>
        <end position="594"/>
    </location>
</feature>
<feature type="signal peptide" evidence="1">
    <location>
        <begin position="1"/>
        <end position="21"/>
    </location>
</feature>
<reference evidence="2 3" key="1">
    <citation type="journal article" date="2019" name="Int. J. Syst. Evol. Microbiol.">
        <title>The Global Catalogue of Microorganisms (GCM) 10K type strain sequencing project: providing services to taxonomists for standard genome sequencing and annotation.</title>
        <authorList>
            <consortium name="The Broad Institute Genomics Platform"/>
            <consortium name="The Broad Institute Genome Sequencing Center for Infectious Disease"/>
            <person name="Wu L."/>
            <person name="Ma J."/>
        </authorList>
    </citation>
    <scope>NUCLEOTIDE SEQUENCE [LARGE SCALE GENOMIC DNA]</scope>
    <source>
        <strain evidence="2 3">JCM 15089</strain>
    </source>
</reference>
<sequence>MNRRELLASAAAVAVLPAAHAATPAEQANSLYATVVDEMMEQYPEFATSLGLDSGAKAYLRSRFSDRSLEGRKRRKEFNAGFLTRLEKIDRKALAGLDATNYDAIAYGVRQDVAIDQRFRYGDSTNPYTVYQLGGAYQQGPDFLDSQHPVESKDDADAYLARLDGFARILDQESDVVRHDAGLGVIPPDFAIASALKQMKALRAYAPDKSVLAHSLVRRTGEKHIEGDWGAKATAIVGGKVYPALDRQIALMEDLAKKSTHDAGVWKLPDGDAFYAMALENQTTTKMSPAEVHKIGLEIVAECTAASDAIMKAGGLTKGSVGERLRAMFLDPKFRYANTDEAKEKLIADLNLKLAEVTKLLPQYFRTLPKAGVQIKRVPKYIESGAPGGYYQNATLDGKRPGTYYINLRDTAEVPSWTLPTLTFHEAIPGHHFQISIAQETNLPLLRRIGGYNAYVEGWALYAEQLAVEMGLYQNDPWGHVGQLHDAMLRGVRLVVDSGLHAMKWTREQAIKYYADTLGDPESGAVSEVERYCVWPGQACGYMVGKRFILAERDRARNALGQRFDLKTFHDAVLKSGALPLDELKRVIDGMIAG</sequence>
<keyword evidence="3" id="KW-1185">Reference proteome</keyword>
<evidence type="ECO:0000313" key="2">
    <source>
        <dbReference type="EMBL" id="GAA0578126.1"/>
    </source>
</evidence>
<proteinExistence type="predicted"/>
<organism evidence="2 3">
    <name type="scientific">Rhizomicrobium electricum</name>
    <dbReference type="NCBI Taxonomy" id="480070"/>
    <lineage>
        <taxon>Bacteria</taxon>
        <taxon>Pseudomonadati</taxon>
        <taxon>Pseudomonadota</taxon>
        <taxon>Alphaproteobacteria</taxon>
        <taxon>Micropepsales</taxon>
        <taxon>Micropepsaceae</taxon>
        <taxon>Rhizomicrobium</taxon>
    </lineage>
</organism>
<protein>
    <submittedName>
        <fullName evidence="2">DUF885 family protein</fullName>
    </submittedName>
</protein>
<accession>A0ABN1F055</accession>
<dbReference type="EMBL" id="BAAADD010000007">
    <property type="protein sequence ID" value="GAA0578126.1"/>
    <property type="molecule type" value="Genomic_DNA"/>
</dbReference>
<dbReference type="Proteomes" id="UP001499951">
    <property type="component" value="Unassembled WGS sequence"/>
</dbReference>